<keyword evidence="2" id="KW-1185">Reference proteome</keyword>
<feature type="non-terminal residue" evidence="1">
    <location>
        <position position="1"/>
    </location>
</feature>
<name>A0A4Y2G777_ARAVE</name>
<gene>
    <name evidence="1" type="ORF">AVEN_183615_1</name>
</gene>
<comment type="caution">
    <text evidence="1">The sequence shown here is derived from an EMBL/GenBank/DDBJ whole genome shotgun (WGS) entry which is preliminary data.</text>
</comment>
<dbReference type="Proteomes" id="UP000499080">
    <property type="component" value="Unassembled WGS sequence"/>
</dbReference>
<organism evidence="1 2">
    <name type="scientific">Araneus ventricosus</name>
    <name type="common">Orbweaver spider</name>
    <name type="synonym">Epeira ventricosa</name>
    <dbReference type="NCBI Taxonomy" id="182803"/>
    <lineage>
        <taxon>Eukaryota</taxon>
        <taxon>Metazoa</taxon>
        <taxon>Ecdysozoa</taxon>
        <taxon>Arthropoda</taxon>
        <taxon>Chelicerata</taxon>
        <taxon>Arachnida</taxon>
        <taxon>Araneae</taxon>
        <taxon>Araneomorphae</taxon>
        <taxon>Entelegynae</taxon>
        <taxon>Araneoidea</taxon>
        <taxon>Araneidae</taxon>
        <taxon>Araneus</taxon>
    </lineage>
</organism>
<proteinExistence type="predicted"/>
<reference evidence="1 2" key="1">
    <citation type="journal article" date="2019" name="Sci. Rep.">
        <title>Orb-weaving spider Araneus ventricosus genome elucidates the spidroin gene catalogue.</title>
        <authorList>
            <person name="Kono N."/>
            <person name="Nakamura H."/>
            <person name="Ohtoshi R."/>
            <person name="Moran D.A.P."/>
            <person name="Shinohara A."/>
            <person name="Yoshida Y."/>
            <person name="Fujiwara M."/>
            <person name="Mori M."/>
            <person name="Tomita M."/>
            <person name="Arakawa K."/>
        </authorList>
    </citation>
    <scope>NUCLEOTIDE SEQUENCE [LARGE SCALE GENOMIC DNA]</scope>
</reference>
<sequence>SESSSVRKRRCAVTSAKTAQTKFPMSALQEWKRLEMKDGHGFIRSSS</sequence>
<evidence type="ECO:0000313" key="1">
    <source>
        <dbReference type="EMBL" id="GBM48626.1"/>
    </source>
</evidence>
<accession>A0A4Y2G777</accession>
<protein>
    <submittedName>
        <fullName evidence="1">Uncharacterized protein</fullName>
    </submittedName>
</protein>
<evidence type="ECO:0000313" key="2">
    <source>
        <dbReference type="Proteomes" id="UP000499080"/>
    </source>
</evidence>
<dbReference type="AlphaFoldDB" id="A0A4Y2G777"/>
<dbReference type="EMBL" id="BGPR01253185">
    <property type="protein sequence ID" value="GBM48626.1"/>
    <property type="molecule type" value="Genomic_DNA"/>
</dbReference>